<reference evidence="10" key="1">
    <citation type="journal article" date="2019" name="Int. J. Syst. Evol. Microbiol.">
        <title>The Global Catalogue of Microorganisms (GCM) 10K type strain sequencing project: providing services to taxonomists for standard genome sequencing and annotation.</title>
        <authorList>
            <consortium name="The Broad Institute Genomics Platform"/>
            <consortium name="The Broad Institute Genome Sequencing Center for Infectious Disease"/>
            <person name="Wu L."/>
            <person name="Ma J."/>
        </authorList>
    </citation>
    <scope>NUCLEOTIDE SEQUENCE [LARGE SCALE GENOMIC DNA]</scope>
    <source>
        <strain evidence="10">CGMCC 4.7645</strain>
    </source>
</reference>
<dbReference type="PROSITE" id="PS00715">
    <property type="entry name" value="SIGMA70_1"/>
    <property type="match status" value="1"/>
</dbReference>
<proteinExistence type="inferred from homology"/>
<protein>
    <recommendedName>
        <fullName evidence="6">RNA polymerase sigma factor</fullName>
    </recommendedName>
</protein>
<dbReference type="InterPro" id="IPR007630">
    <property type="entry name" value="RNA_pol_sigma70_r4"/>
</dbReference>
<dbReference type="Pfam" id="PF04539">
    <property type="entry name" value="Sigma70_r3"/>
    <property type="match status" value="1"/>
</dbReference>
<dbReference type="PANTHER" id="PTHR30603">
    <property type="entry name" value="RNA POLYMERASE SIGMA FACTOR RPO"/>
    <property type="match status" value="1"/>
</dbReference>
<dbReference type="InterPro" id="IPR050239">
    <property type="entry name" value="Sigma-70_RNA_pol_init_factors"/>
</dbReference>
<dbReference type="InterPro" id="IPR013324">
    <property type="entry name" value="RNA_pol_sigma_r3/r4-like"/>
</dbReference>
<evidence type="ECO:0000259" key="7">
    <source>
        <dbReference type="PROSITE" id="PS00715"/>
    </source>
</evidence>
<evidence type="ECO:0000256" key="3">
    <source>
        <dbReference type="ARBA" id="ARBA00023082"/>
    </source>
</evidence>
<dbReference type="PRINTS" id="PR00046">
    <property type="entry name" value="SIGMA70FCT"/>
</dbReference>
<dbReference type="RefSeq" id="WP_378269658.1">
    <property type="nucleotide sequence ID" value="NZ_JBHUKR010000021.1"/>
</dbReference>
<dbReference type="InterPro" id="IPR013325">
    <property type="entry name" value="RNA_pol_sigma_r2"/>
</dbReference>
<sequence>MEASTTKSRRPGRQFQDGPDLLRRYLDEIGSIPLLSAQDEVRLAKRIEAGVYAAELLRRAQAGETEPVADRRDLETVAREGALAKDQMIRANLRLVVAAAKKRRGSGLVLLDLIQEGNLGLIRAVEKFDYAKGYKFSTYAMWWIRQAMQRGTTFGSRLIRLPEHAVEQVAKIETADRDLAERLGRRPTTEELAAETGLTRERVAELKRVGRVTASLDSPVREDGDTSLGDLIAEAAPELPDAAEAEAAAERVDALLAKLTPVEGEIVAFRYGLDGGGPHTLRETADHVGLSSARVRRLEELAFGRLREESVREDLELVA</sequence>
<keyword evidence="4 6" id="KW-0238">DNA-binding</keyword>
<dbReference type="SUPFAM" id="SSF88946">
    <property type="entry name" value="Sigma2 domain of RNA polymerase sigma factors"/>
    <property type="match status" value="1"/>
</dbReference>
<gene>
    <name evidence="9" type="ORF">ACFSXZ_33240</name>
</gene>
<dbReference type="NCBIfam" id="TIGR02937">
    <property type="entry name" value="sigma70-ECF"/>
    <property type="match status" value="1"/>
</dbReference>
<evidence type="ECO:0000313" key="9">
    <source>
        <dbReference type="EMBL" id="MFD2421205.1"/>
    </source>
</evidence>
<comment type="similarity">
    <text evidence="1 6">Belongs to the sigma-70 factor family.</text>
</comment>
<evidence type="ECO:0000256" key="5">
    <source>
        <dbReference type="ARBA" id="ARBA00023163"/>
    </source>
</evidence>
<dbReference type="InterPro" id="IPR014284">
    <property type="entry name" value="RNA_pol_sigma-70_dom"/>
</dbReference>
<dbReference type="SUPFAM" id="SSF88659">
    <property type="entry name" value="Sigma3 and sigma4 domains of RNA polymerase sigma factors"/>
    <property type="match status" value="2"/>
</dbReference>
<dbReference type="InterPro" id="IPR036388">
    <property type="entry name" value="WH-like_DNA-bd_sf"/>
</dbReference>
<dbReference type="InterPro" id="IPR007627">
    <property type="entry name" value="RNA_pol_sigma70_r2"/>
</dbReference>
<evidence type="ECO:0000313" key="10">
    <source>
        <dbReference type="Proteomes" id="UP001597417"/>
    </source>
</evidence>
<evidence type="ECO:0000259" key="8">
    <source>
        <dbReference type="PROSITE" id="PS00716"/>
    </source>
</evidence>
<evidence type="ECO:0000256" key="6">
    <source>
        <dbReference type="RuleBase" id="RU362124"/>
    </source>
</evidence>
<dbReference type="PANTHER" id="PTHR30603:SF60">
    <property type="entry name" value="RNA POLYMERASE SIGMA FACTOR RPOD"/>
    <property type="match status" value="1"/>
</dbReference>
<dbReference type="InterPro" id="IPR009042">
    <property type="entry name" value="RNA_pol_sigma70_r1_2"/>
</dbReference>
<dbReference type="Pfam" id="PF00140">
    <property type="entry name" value="Sigma70_r1_2"/>
    <property type="match status" value="1"/>
</dbReference>
<dbReference type="InterPro" id="IPR000943">
    <property type="entry name" value="RNA_pol_sigma70"/>
</dbReference>
<dbReference type="Gene3D" id="1.10.601.10">
    <property type="entry name" value="RNA Polymerase Primary Sigma Factor"/>
    <property type="match status" value="2"/>
</dbReference>
<keyword evidence="3 6" id="KW-0731">Sigma factor</keyword>
<dbReference type="Proteomes" id="UP001597417">
    <property type="component" value="Unassembled WGS sequence"/>
</dbReference>
<dbReference type="EMBL" id="JBHUKR010000021">
    <property type="protein sequence ID" value="MFD2421205.1"/>
    <property type="molecule type" value="Genomic_DNA"/>
</dbReference>
<evidence type="ECO:0000256" key="2">
    <source>
        <dbReference type="ARBA" id="ARBA00023015"/>
    </source>
</evidence>
<organism evidence="9 10">
    <name type="scientific">Amycolatopsis pigmentata</name>
    <dbReference type="NCBI Taxonomy" id="450801"/>
    <lineage>
        <taxon>Bacteria</taxon>
        <taxon>Bacillati</taxon>
        <taxon>Actinomycetota</taxon>
        <taxon>Actinomycetes</taxon>
        <taxon>Pseudonocardiales</taxon>
        <taxon>Pseudonocardiaceae</taxon>
        <taxon>Amycolatopsis</taxon>
    </lineage>
</organism>
<keyword evidence="2 6" id="KW-0805">Transcription regulation</keyword>
<dbReference type="Gene3D" id="1.10.10.10">
    <property type="entry name" value="Winged helix-like DNA-binding domain superfamily/Winged helix DNA-binding domain"/>
    <property type="match status" value="2"/>
</dbReference>
<evidence type="ECO:0000256" key="1">
    <source>
        <dbReference type="ARBA" id="ARBA00007788"/>
    </source>
</evidence>
<accession>A0ABW5G2L0</accession>
<keyword evidence="5 6" id="KW-0804">Transcription</keyword>
<dbReference type="Pfam" id="PF04542">
    <property type="entry name" value="Sigma70_r2"/>
    <property type="match status" value="1"/>
</dbReference>
<dbReference type="Pfam" id="PF04545">
    <property type="entry name" value="Sigma70_r4"/>
    <property type="match status" value="1"/>
</dbReference>
<feature type="domain" description="RNA polymerase sigma-70" evidence="8">
    <location>
        <begin position="280"/>
        <end position="306"/>
    </location>
</feature>
<comment type="caution">
    <text evidence="9">The sequence shown here is derived from an EMBL/GenBank/DDBJ whole genome shotgun (WGS) entry which is preliminary data.</text>
</comment>
<name>A0ABW5G2L0_9PSEU</name>
<dbReference type="InterPro" id="IPR007624">
    <property type="entry name" value="RNA_pol_sigma70_r3"/>
</dbReference>
<comment type="function">
    <text evidence="6">Sigma factors are initiation factors that promote the attachment of RNA polymerase to specific initiation sites and are then released.</text>
</comment>
<dbReference type="PROSITE" id="PS00716">
    <property type="entry name" value="SIGMA70_2"/>
    <property type="match status" value="1"/>
</dbReference>
<keyword evidence="10" id="KW-1185">Reference proteome</keyword>
<evidence type="ECO:0000256" key="4">
    <source>
        <dbReference type="ARBA" id="ARBA00023125"/>
    </source>
</evidence>
<feature type="domain" description="RNA polymerase sigma-70" evidence="7">
    <location>
        <begin position="112"/>
        <end position="125"/>
    </location>
</feature>